<dbReference type="Proteomes" id="UP000481421">
    <property type="component" value="Unassembled WGS sequence"/>
</dbReference>
<gene>
    <name evidence="3" type="ORF">G3572_12420</name>
</gene>
<evidence type="ECO:0000313" key="4">
    <source>
        <dbReference type="Proteomes" id="UP000481421"/>
    </source>
</evidence>
<feature type="signal peptide" evidence="2">
    <location>
        <begin position="1"/>
        <end position="21"/>
    </location>
</feature>
<evidence type="ECO:0008006" key="5">
    <source>
        <dbReference type="Google" id="ProtNLM"/>
    </source>
</evidence>
<comment type="caution">
    <text evidence="3">The sequence shown here is derived from an EMBL/GenBank/DDBJ whole genome shotgun (WGS) entry which is preliminary data.</text>
</comment>
<reference evidence="3 4" key="1">
    <citation type="submission" date="2020-02" db="EMBL/GenBank/DDBJ databases">
        <title>Rhodobacter algicola sp. nov., isolated from microalga culture.</title>
        <authorList>
            <person name="Park C.-Y."/>
        </authorList>
    </citation>
    <scope>NUCLEOTIDE SEQUENCE [LARGE SCALE GENOMIC DNA]</scope>
    <source>
        <strain evidence="3 4">ETT8</strain>
    </source>
</reference>
<keyword evidence="4" id="KW-1185">Reference proteome</keyword>
<evidence type="ECO:0000256" key="2">
    <source>
        <dbReference type="SAM" id="SignalP"/>
    </source>
</evidence>
<protein>
    <recommendedName>
        <fullName evidence="5">Porin family protein</fullName>
    </recommendedName>
</protein>
<evidence type="ECO:0000313" key="3">
    <source>
        <dbReference type="EMBL" id="NEX47013.1"/>
    </source>
</evidence>
<accession>A0A6B3RP89</accession>
<organism evidence="3 4">
    <name type="scientific">Pseudotabrizicola algicola</name>
    <dbReference type="NCBI Taxonomy" id="2709381"/>
    <lineage>
        <taxon>Bacteria</taxon>
        <taxon>Pseudomonadati</taxon>
        <taxon>Pseudomonadota</taxon>
        <taxon>Alphaproteobacteria</taxon>
        <taxon>Rhodobacterales</taxon>
        <taxon>Paracoccaceae</taxon>
        <taxon>Pseudotabrizicola</taxon>
    </lineage>
</organism>
<name>A0A6B3RP89_9RHOB</name>
<evidence type="ECO:0000256" key="1">
    <source>
        <dbReference type="SAM" id="MobiDB-lite"/>
    </source>
</evidence>
<dbReference type="RefSeq" id="WP_164612236.1">
    <property type="nucleotide sequence ID" value="NZ_JAAIKE010000003.1"/>
</dbReference>
<keyword evidence="2" id="KW-0732">Signal</keyword>
<dbReference type="EMBL" id="JAAIKE010000003">
    <property type="protein sequence ID" value="NEX47013.1"/>
    <property type="molecule type" value="Genomic_DNA"/>
</dbReference>
<dbReference type="AlphaFoldDB" id="A0A6B3RP89"/>
<feature type="region of interest" description="Disordered" evidence="1">
    <location>
        <begin position="116"/>
        <end position="145"/>
    </location>
</feature>
<proteinExistence type="predicted"/>
<feature type="compositionally biased region" description="Low complexity" evidence="1">
    <location>
        <begin position="128"/>
        <end position="145"/>
    </location>
</feature>
<feature type="chain" id="PRO_5025505071" description="Porin family protein" evidence="2">
    <location>
        <begin position="22"/>
        <end position="145"/>
    </location>
</feature>
<sequence length="145" mass="14631">MRRSLLTALPLALALAAPVAADPAVGLGVTFTWGGGQRGDTGIGLRVFSNDERGKFAGAIGADYLLRSQRLRPNLGVAYLASKSYVGMDIGFGFGGEGVDVGVGLGLANTRKKAAPAAAPVTPPPSFVEPVTEPSPVVTAAPAAE</sequence>